<gene>
    <name evidence="1" type="ORF">ADS79_25700</name>
</gene>
<dbReference type="Pfam" id="PF11964">
    <property type="entry name" value="SpoIIAA-like"/>
    <property type="match status" value="1"/>
</dbReference>
<dbReference type="InterPro" id="IPR021866">
    <property type="entry name" value="SpoIIAA-like"/>
</dbReference>
<evidence type="ECO:0008006" key="3">
    <source>
        <dbReference type="Google" id="ProtNLM"/>
    </source>
</evidence>
<reference evidence="2" key="1">
    <citation type="submission" date="2015-07" db="EMBL/GenBank/DDBJ databases">
        <title>Genome sequencing project for genomic taxonomy and phylogenomics of Bacillus-like bacteria.</title>
        <authorList>
            <person name="Liu B."/>
            <person name="Wang J."/>
            <person name="Zhu Y."/>
            <person name="Liu G."/>
            <person name="Chen Q."/>
            <person name="Chen Z."/>
            <person name="Lan J."/>
            <person name="Che J."/>
            <person name="Ge C."/>
            <person name="Shi H."/>
            <person name="Pan Z."/>
            <person name="Liu X."/>
        </authorList>
    </citation>
    <scope>NUCLEOTIDE SEQUENCE [LARGE SCALE GENOMIC DNA]</scope>
    <source>
        <strain evidence="2">DSM 9887</strain>
    </source>
</reference>
<dbReference type="PATRIC" id="fig|54915.3.peg.4297"/>
<dbReference type="InterPro" id="IPR038396">
    <property type="entry name" value="SpoIIAA-like_sf"/>
</dbReference>
<sequence>MVYMLRLIESRNDDVIAVEISEKVTRKDYQEIEGAFQNLVDRHGKIKVLLTLGNYSGFSMDVFLAKLDFIKKFYRYCDRIAFVSDRKWLTHIVDIEKHFIKADVKHFDPAQQDEAWSWLSEK</sequence>
<organism evidence="1 2">
    <name type="scientific">Brevibacillus reuszeri</name>
    <dbReference type="NCBI Taxonomy" id="54915"/>
    <lineage>
        <taxon>Bacteria</taxon>
        <taxon>Bacillati</taxon>
        <taxon>Bacillota</taxon>
        <taxon>Bacilli</taxon>
        <taxon>Bacillales</taxon>
        <taxon>Paenibacillaceae</taxon>
        <taxon>Brevibacillus</taxon>
    </lineage>
</organism>
<dbReference type="AlphaFoldDB" id="A0A0K9YM80"/>
<name>A0A0K9YM80_9BACL</name>
<dbReference type="SUPFAM" id="SSF52091">
    <property type="entry name" value="SpoIIaa-like"/>
    <property type="match status" value="1"/>
</dbReference>
<comment type="caution">
    <text evidence="1">The sequence shown here is derived from an EMBL/GenBank/DDBJ whole genome shotgun (WGS) entry which is preliminary data.</text>
</comment>
<accession>A0A0K9YM80</accession>
<evidence type="ECO:0000313" key="2">
    <source>
        <dbReference type="Proteomes" id="UP000036834"/>
    </source>
</evidence>
<dbReference type="InterPro" id="IPR036513">
    <property type="entry name" value="STAS_dom_sf"/>
</dbReference>
<protein>
    <recommendedName>
        <fullName evidence="3">STAS/SEC14 domain-containing protein</fullName>
    </recommendedName>
</protein>
<dbReference type="Gene3D" id="3.40.50.10600">
    <property type="entry name" value="SpoIIaa-like domains"/>
    <property type="match status" value="1"/>
</dbReference>
<dbReference type="Proteomes" id="UP000036834">
    <property type="component" value="Unassembled WGS sequence"/>
</dbReference>
<evidence type="ECO:0000313" key="1">
    <source>
        <dbReference type="EMBL" id="KNB69305.1"/>
    </source>
</evidence>
<proteinExistence type="predicted"/>
<dbReference type="EMBL" id="LGIQ01000011">
    <property type="protein sequence ID" value="KNB69305.1"/>
    <property type="molecule type" value="Genomic_DNA"/>
</dbReference>
<dbReference type="OrthoDB" id="2679865at2"/>